<evidence type="ECO:0000313" key="1">
    <source>
        <dbReference type="EMBL" id="KAF2571072.1"/>
    </source>
</evidence>
<keyword evidence="3" id="KW-1185">Reference proteome</keyword>
<evidence type="ECO:0000313" key="2">
    <source>
        <dbReference type="EMBL" id="KAF3566868.1"/>
    </source>
</evidence>
<reference evidence="2 3" key="3">
    <citation type="journal article" date="2020" name="BMC Genomics">
        <title>Intraspecific diversification of the crop wild relative Brassica cretica Lam. using demographic model selection.</title>
        <authorList>
            <person name="Kioukis A."/>
            <person name="Michalopoulou V.A."/>
            <person name="Briers L."/>
            <person name="Pirintsos S."/>
            <person name="Studholme D.J."/>
            <person name="Pavlidis P."/>
            <person name="Sarris P.F."/>
        </authorList>
    </citation>
    <scope>NUCLEOTIDE SEQUENCE [LARGE SCALE GENOMIC DNA]</scope>
    <source>
        <strain evidence="3">cv. PFS-1207/04</strain>
        <strain evidence="2">PFS-1207/04</strain>
    </source>
</reference>
<proteinExistence type="predicted"/>
<evidence type="ECO:0000313" key="3">
    <source>
        <dbReference type="Proteomes" id="UP000266723"/>
    </source>
</evidence>
<accession>A0A3N6QDB6</accession>
<gene>
    <name evidence="2" type="ORF">DY000_02016735</name>
    <name evidence="1" type="ORF">F2Q70_00004629</name>
</gene>
<protein>
    <submittedName>
        <fullName evidence="1">Uncharacterized protein</fullName>
    </submittedName>
</protein>
<reference evidence="2" key="2">
    <citation type="submission" date="2019-12" db="EMBL/GenBank/DDBJ databases">
        <authorList>
            <person name="Studholme D.J."/>
            <person name="Sarris P."/>
        </authorList>
    </citation>
    <scope>NUCLEOTIDE SEQUENCE</scope>
    <source>
        <strain evidence="2">PFS-1207/04</strain>
        <tissue evidence="2">Leaf</tissue>
    </source>
</reference>
<comment type="caution">
    <text evidence="1">The sequence shown here is derived from an EMBL/GenBank/DDBJ whole genome shotgun (WGS) entry which is preliminary data.</text>
</comment>
<organism evidence="1">
    <name type="scientific">Brassica cretica</name>
    <name type="common">Mustard</name>
    <dbReference type="NCBI Taxonomy" id="69181"/>
    <lineage>
        <taxon>Eukaryota</taxon>
        <taxon>Viridiplantae</taxon>
        <taxon>Streptophyta</taxon>
        <taxon>Embryophyta</taxon>
        <taxon>Tracheophyta</taxon>
        <taxon>Spermatophyta</taxon>
        <taxon>Magnoliopsida</taxon>
        <taxon>eudicotyledons</taxon>
        <taxon>Gunneridae</taxon>
        <taxon>Pentapetalae</taxon>
        <taxon>rosids</taxon>
        <taxon>malvids</taxon>
        <taxon>Brassicales</taxon>
        <taxon>Brassicaceae</taxon>
        <taxon>Brassiceae</taxon>
        <taxon>Brassica</taxon>
    </lineage>
</organism>
<dbReference type="EMBL" id="QGKY02001015">
    <property type="protein sequence ID" value="KAF2571072.1"/>
    <property type="molecule type" value="Genomic_DNA"/>
</dbReference>
<dbReference type="AlphaFoldDB" id="A0A3N6QDB6"/>
<dbReference type="EMBL" id="QGKV02000759">
    <property type="protein sequence ID" value="KAF3566868.1"/>
    <property type="molecule type" value="Genomic_DNA"/>
</dbReference>
<reference evidence="1" key="1">
    <citation type="submission" date="2019-12" db="EMBL/GenBank/DDBJ databases">
        <title>Genome sequencing and annotation of Brassica cretica.</title>
        <authorList>
            <person name="Studholme D.J."/>
            <person name="Sarris P.F."/>
        </authorList>
    </citation>
    <scope>NUCLEOTIDE SEQUENCE</scope>
    <source>
        <strain evidence="1">PFS-102/07</strain>
        <tissue evidence="1">Leaf</tissue>
    </source>
</reference>
<name>A0A3N6QDB6_BRACR</name>
<sequence length="53" mass="5703">MARISAYRGNRGELAADFGSGEQEEACYDAWRCPVAEGSSSRGLRLKPLGLLS</sequence>
<dbReference type="Proteomes" id="UP000266723">
    <property type="component" value="Unassembled WGS sequence"/>
</dbReference>